<dbReference type="EMBL" id="BMJE01000002">
    <property type="protein sequence ID" value="GGB70370.1"/>
    <property type="molecule type" value="Genomic_DNA"/>
</dbReference>
<evidence type="ECO:0000256" key="8">
    <source>
        <dbReference type="ARBA" id="ARBA00038408"/>
    </source>
</evidence>
<dbReference type="InterPro" id="IPR052029">
    <property type="entry name" value="PpiD_chaperone"/>
</dbReference>
<evidence type="ECO:0000256" key="12">
    <source>
        <dbReference type="SAM" id="Phobius"/>
    </source>
</evidence>
<keyword evidence="6 12" id="KW-0472">Membrane</keyword>
<evidence type="ECO:0000259" key="13">
    <source>
        <dbReference type="PROSITE" id="PS50198"/>
    </source>
</evidence>
<evidence type="ECO:0000256" key="4">
    <source>
        <dbReference type="ARBA" id="ARBA00022692"/>
    </source>
</evidence>
<dbReference type="InterPro" id="IPR000297">
    <property type="entry name" value="PPIase_PpiC"/>
</dbReference>
<comment type="subcellular location">
    <subcellularLocation>
        <location evidence="1">Cell inner membrane</location>
        <topology evidence="1">Single-pass type II membrane protein</topology>
        <orientation evidence="1">Periplasmic side</orientation>
    </subcellularLocation>
</comment>
<evidence type="ECO:0000256" key="3">
    <source>
        <dbReference type="ARBA" id="ARBA00022519"/>
    </source>
</evidence>
<dbReference type="Pfam" id="PF13623">
    <property type="entry name" value="SurA_N_2"/>
    <property type="match status" value="1"/>
</dbReference>
<accession>A0ABQ1JJ60</accession>
<evidence type="ECO:0000256" key="5">
    <source>
        <dbReference type="ARBA" id="ARBA00022989"/>
    </source>
</evidence>
<dbReference type="Gene3D" id="3.10.50.40">
    <property type="match status" value="1"/>
</dbReference>
<proteinExistence type="inferred from homology"/>
<dbReference type="InterPro" id="IPR046357">
    <property type="entry name" value="PPIase_dom_sf"/>
</dbReference>
<keyword evidence="15" id="KW-1185">Reference proteome</keyword>
<reference evidence="15" key="1">
    <citation type="journal article" date="2019" name="Int. J. Syst. Evol. Microbiol.">
        <title>The Global Catalogue of Microorganisms (GCM) 10K type strain sequencing project: providing services to taxonomists for standard genome sequencing and annotation.</title>
        <authorList>
            <consortium name="The Broad Institute Genomics Platform"/>
            <consortium name="The Broad Institute Genome Sequencing Center for Infectious Disease"/>
            <person name="Wu L."/>
            <person name="Ma J."/>
        </authorList>
    </citation>
    <scope>NUCLEOTIDE SEQUENCE [LARGE SCALE GENOMIC DNA]</scope>
    <source>
        <strain evidence="15">CGMCC 1.15461</strain>
    </source>
</reference>
<evidence type="ECO:0000256" key="9">
    <source>
        <dbReference type="ARBA" id="ARBA00040743"/>
    </source>
</evidence>
<evidence type="ECO:0000313" key="15">
    <source>
        <dbReference type="Proteomes" id="UP000615760"/>
    </source>
</evidence>
<name>A0ABQ1JJ60_9FLAO</name>
<evidence type="ECO:0000256" key="7">
    <source>
        <dbReference type="ARBA" id="ARBA00023186"/>
    </source>
</evidence>
<evidence type="ECO:0000256" key="11">
    <source>
        <dbReference type="PROSITE-ProRule" id="PRU00278"/>
    </source>
</evidence>
<dbReference type="PROSITE" id="PS50198">
    <property type="entry name" value="PPIC_PPIASE_2"/>
    <property type="match status" value="1"/>
</dbReference>
<organism evidence="14 15">
    <name type="scientific">Flavobacterium suaedae</name>
    <dbReference type="NCBI Taxonomy" id="1767027"/>
    <lineage>
        <taxon>Bacteria</taxon>
        <taxon>Pseudomonadati</taxon>
        <taxon>Bacteroidota</taxon>
        <taxon>Flavobacteriia</taxon>
        <taxon>Flavobacteriales</taxon>
        <taxon>Flavobacteriaceae</taxon>
        <taxon>Flavobacterium</taxon>
    </lineage>
</organism>
<keyword evidence="3" id="KW-0997">Cell inner membrane</keyword>
<keyword evidence="11 14" id="KW-0413">Isomerase</keyword>
<keyword evidence="5 12" id="KW-1133">Transmembrane helix</keyword>
<evidence type="ECO:0000256" key="1">
    <source>
        <dbReference type="ARBA" id="ARBA00004382"/>
    </source>
</evidence>
<evidence type="ECO:0000256" key="6">
    <source>
        <dbReference type="ARBA" id="ARBA00023136"/>
    </source>
</evidence>
<dbReference type="PANTHER" id="PTHR47529">
    <property type="entry name" value="PEPTIDYL-PROLYL CIS-TRANS ISOMERASE D"/>
    <property type="match status" value="1"/>
</dbReference>
<keyword evidence="7" id="KW-0143">Chaperone</keyword>
<dbReference type="PANTHER" id="PTHR47529:SF1">
    <property type="entry name" value="PERIPLASMIC CHAPERONE PPID"/>
    <property type="match status" value="1"/>
</dbReference>
<keyword evidence="4 12" id="KW-0812">Transmembrane</keyword>
<evidence type="ECO:0000256" key="2">
    <source>
        <dbReference type="ARBA" id="ARBA00022475"/>
    </source>
</evidence>
<comment type="similarity">
    <text evidence="8">Belongs to the PpiD chaperone family.</text>
</comment>
<dbReference type="SUPFAM" id="SSF109998">
    <property type="entry name" value="Triger factor/SurA peptide-binding domain-like"/>
    <property type="match status" value="1"/>
</dbReference>
<dbReference type="Proteomes" id="UP000615760">
    <property type="component" value="Unassembled WGS sequence"/>
</dbReference>
<dbReference type="GO" id="GO:0016853">
    <property type="term" value="F:isomerase activity"/>
    <property type="evidence" value="ECO:0007669"/>
    <property type="project" value="UniProtKB-KW"/>
</dbReference>
<sequence>MAVLSKIRQRSLLLILVIGFCLLAFIIGDIINSGGFGVTKNIGSVNGTDIPAREFLEKVSNAQQRQQRLTPTQAANIIWNQEVERILYEEHIEDTGLRVGENHVYNMYGQSPQFQNELGQFDRAKLNKFFVDTKNNDPALWQQIQNNIPAVEDAAKKQLYITMVKAGFVATEFDGESKYKLENDKVSFDYVYVPYTTVNDDEVEVSDEEIKSYMQKHEDEYKADASRDIEYVLVENKASKEDEANIREDVNQMLSSRVVYNEQTKANDTLPGFKGVSKEKIKSFVDNNSEIAFDTTYVVKKNLPVDYAEQIFNLQEGEVFGPYKDGEYYKLTRVVNRRPGANAKVSHILIAYDGSQTPKEVNRTKEEAEAKANELLKKVNANPDSFADLAKENSDDTGSVNNGGVYDDVYKGQMVPEFDKFVFDNPVGKTGVVETDYGFHVIKVLDKYEGVQVATIAKKIQPSEDTVDDLFTKATKLEMDAGSETEKSFEDLAKEADLEIAVAENLGKNEENIRGLGAQRTIVKWAFAEDTEVGDVKKYDVSQGYVIARLKAKSEDGFMSVESAKDKVLPILRNEKKAAKIKEKMQGDTLEAVAQKAGSSIAKAQDIALARPLVPKVGNEAKVVGRAFALGEGNTSGLIEGNTGVFMIKTTGITKAKELPNYNAMVASIRSKDRAGVQNRLTTALKEDADIEDNRSEFN</sequence>
<feature type="domain" description="PpiC" evidence="13">
    <location>
        <begin position="340"/>
        <end position="446"/>
    </location>
</feature>
<keyword evidence="2" id="KW-1003">Cell membrane</keyword>
<dbReference type="InterPro" id="IPR027304">
    <property type="entry name" value="Trigger_fact/SurA_dom_sf"/>
</dbReference>
<keyword evidence="11" id="KW-0697">Rotamase</keyword>
<dbReference type="SUPFAM" id="SSF54534">
    <property type="entry name" value="FKBP-like"/>
    <property type="match status" value="1"/>
</dbReference>
<gene>
    <name evidence="14" type="ORF">GCM10007424_07900</name>
</gene>
<evidence type="ECO:0000313" key="14">
    <source>
        <dbReference type="EMBL" id="GGB70370.1"/>
    </source>
</evidence>
<evidence type="ECO:0000256" key="10">
    <source>
        <dbReference type="ARBA" id="ARBA00042775"/>
    </source>
</evidence>
<comment type="caution">
    <text evidence="14">The sequence shown here is derived from an EMBL/GenBank/DDBJ whole genome shotgun (WGS) entry which is preliminary data.</text>
</comment>
<dbReference type="RefSeq" id="WP_188619948.1">
    <property type="nucleotide sequence ID" value="NZ_BMJE01000002.1"/>
</dbReference>
<feature type="transmembrane region" description="Helical" evidence="12">
    <location>
        <begin position="12"/>
        <end position="31"/>
    </location>
</feature>
<dbReference type="Pfam" id="PF13616">
    <property type="entry name" value="Rotamase_3"/>
    <property type="match status" value="1"/>
</dbReference>
<protein>
    <recommendedName>
        <fullName evidence="9">Periplasmic chaperone PpiD</fullName>
    </recommendedName>
    <alternativeName>
        <fullName evidence="10">Periplasmic folding chaperone</fullName>
    </alternativeName>
</protein>